<evidence type="ECO:0000313" key="2">
    <source>
        <dbReference type="Proteomes" id="UP000566813"/>
    </source>
</evidence>
<sequence>MASVQVSDPARCQAVPVAVIPAASSKASAILGGMPSALDRIRQEQAVAPATAALTATQPVNCALPAPAFAQPAPPIATIFALTAPIPGEFLASRRLAVAHTAFDTQWERVSHAALGASAIRRLGFATGGDLESRLRAVNGWTNAHVRYVEDAAQFGRADYWADAGETLRRGAGDCEDIAIVKLQLLAASGVPRDAMFLTIARDLLRHADHALLIVRDGERFWMLDNATDTLVDAGASADYRPVFSFGEHGKWLHGYETRKAVTPVPAPMPITDAPLQIALSPALIDAPAIAAPQIDGAMLGFARFGLGGQRSQKLAFNAR</sequence>
<organism evidence="1 2">
    <name type="scientific">Novosphingobium flavum</name>
    <dbReference type="NCBI Taxonomy" id="1778672"/>
    <lineage>
        <taxon>Bacteria</taxon>
        <taxon>Pseudomonadati</taxon>
        <taxon>Pseudomonadota</taxon>
        <taxon>Alphaproteobacteria</taxon>
        <taxon>Sphingomonadales</taxon>
        <taxon>Sphingomonadaceae</taxon>
        <taxon>Novosphingobium</taxon>
    </lineage>
</organism>
<dbReference type="PANTHER" id="PTHR39327:SF1">
    <property type="entry name" value="BLR5470 PROTEIN"/>
    <property type="match status" value="1"/>
</dbReference>
<proteinExistence type="predicted"/>
<protein>
    <submittedName>
        <fullName evidence="1">Transglutaminase-like cysteine peptidase</fullName>
    </submittedName>
</protein>
<dbReference type="Proteomes" id="UP000566813">
    <property type="component" value="Unassembled WGS sequence"/>
</dbReference>
<accession>A0A7X1FST2</accession>
<dbReference type="AlphaFoldDB" id="A0A7X1FST2"/>
<dbReference type="PANTHER" id="PTHR39327">
    <property type="match status" value="1"/>
</dbReference>
<evidence type="ECO:0000313" key="1">
    <source>
        <dbReference type="EMBL" id="MBC2666310.1"/>
    </source>
</evidence>
<dbReference type="SUPFAM" id="SSF54001">
    <property type="entry name" value="Cysteine proteinases"/>
    <property type="match status" value="1"/>
</dbReference>
<name>A0A7X1FST2_9SPHN</name>
<reference evidence="1 2" key="1">
    <citation type="submission" date="2020-08" db="EMBL/GenBank/DDBJ databases">
        <title>The genome sequence of type strain Novosphingobium flavum NBRC 111647.</title>
        <authorList>
            <person name="Liu Y."/>
        </authorList>
    </citation>
    <scope>NUCLEOTIDE SEQUENCE [LARGE SCALE GENOMIC DNA]</scope>
    <source>
        <strain evidence="1 2">NBRC 111647</strain>
    </source>
</reference>
<dbReference type="Gene3D" id="3.10.620.30">
    <property type="match status" value="1"/>
</dbReference>
<keyword evidence="2" id="KW-1185">Reference proteome</keyword>
<dbReference type="InterPro" id="IPR010319">
    <property type="entry name" value="Transglutaminase-like_Cys_pept"/>
</dbReference>
<gene>
    <name evidence="1" type="ORF">H7F51_12345</name>
</gene>
<dbReference type="EMBL" id="JACLAW010000009">
    <property type="protein sequence ID" value="MBC2666310.1"/>
    <property type="molecule type" value="Genomic_DNA"/>
</dbReference>
<dbReference type="Pfam" id="PF06035">
    <property type="entry name" value="Peptidase_C93"/>
    <property type="match status" value="1"/>
</dbReference>
<comment type="caution">
    <text evidence="1">The sequence shown here is derived from an EMBL/GenBank/DDBJ whole genome shotgun (WGS) entry which is preliminary data.</text>
</comment>
<dbReference type="InterPro" id="IPR038765">
    <property type="entry name" value="Papain-like_cys_pep_sf"/>
</dbReference>